<name>A0ABX0G7F7_9RHOB</name>
<gene>
    <name evidence="1" type="ORF">G8O29_09940</name>
</gene>
<comment type="caution">
    <text evidence="1">The sequence shown here is derived from an EMBL/GenBank/DDBJ whole genome shotgun (WGS) entry which is preliminary data.</text>
</comment>
<dbReference type="Pfam" id="PF13489">
    <property type="entry name" value="Methyltransf_23"/>
    <property type="match status" value="1"/>
</dbReference>
<protein>
    <submittedName>
        <fullName evidence="1">Class I SAM-dependent methyltransferase</fullName>
    </submittedName>
</protein>
<dbReference type="EMBL" id="JAANHS010000006">
    <property type="protein sequence ID" value="NHB77059.1"/>
    <property type="molecule type" value="Genomic_DNA"/>
</dbReference>
<evidence type="ECO:0000313" key="1">
    <source>
        <dbReference type="EMBL" id="NHB77059.1"/>
    </source>
</evidence>
<accession>A0ABX0G7F7</accession>
<dbReference type="SUPFAM" id="SSF53335">
    <property type="entry name" value="S-adenosyl-L-methionine-dependent methyltransferases"/>
    <property type="match status" value="1"/>
</dbReference>
<organism evidence="1 2">
    <name type="scientific">Rhodobacter calidifons</name>
    <dbReference type="NCBI Taxonomy" id="2715277"/>
    <lineage>
        <taxon>Bacteria</taxon>
        <taxon>Pseudomonadati</taxon>
        <taxon>Pseudomonadota</taxon>
        <taxon>Alphaproteobacteria</taxon>
        <taxon>Rhodobacterales</taxon>
        <taxon>Rhodobacter group</taxon>
        <taxon>Rhodobacter</taxon>
    </lineage>
</organism>
<keyword evidence="2" id="KW-1185">Reference proteome</keyword>
<dbReference type="Gene3D" id="3.40.50.150">
    <property type="entry name" value="Vaccinia Virus protein VP39"/>
    <property type="match status" value="1"/>
</dbReference>
<keyword evidence="1" id="KW-0808">Transferase</keyword>
<reference evidence="1 2" key="1">
    <citation type="journal article" date="2022" name="Microorganisms">
        <title>Genome Sequence and Characterization of a Xanthorhodopsin-Containing, Aerobic Anoxygenic Phototrophic Rhodobacter Species, Isolated from Mesophilic Conditions at Yellowstone National Park.</title>
        <authorList>
            <person name="Kyndt J.A."/>
            <person name="Robertson S."/>
            <person name="Shoffstall I.B."/>
            <person name="Ramaley R.F."/>
            <person name="Meyer T.E."/>
        </authorList>
    </citation>
    <scope>NUCLEOTIDE SEQUENCE [LARGE SCALE GENOMIC DNA]</scope>
    <source>
        <strain evidence="1 2">M37P</strain>
    </source>
</reference>
<dbReference type="GO" id="GO:0032259">
    <property type="term" value="P:methylation"/>
    <property type="evidence" value="ECO:0007669"/>
    <property type="project" value="UniProtKB-KW"/>
</dbReference>
<evidence type="ECO:0000313" key="2">
    <source>
        <dbReference type="Proteomes" id="UP001515660"/>
    </source>
</evidence>
<dbReference type="GO" id="GO:0008168">
    <property type="term" value="F:methyltransferase activity"/>
    <property type="evidence" value="ECO:0007669"/>
    <property type="project" value="UniProtKB-KW"/>
</dbReference>
<dbReference type="Proteomes" id="UP001515660">
    <property type="component" value="Unassembled WGS sequence"/>
</dbReference>
<proteinExistence type="predicted"/>
<dbReference type="InterPro" id="IPR029063">
    <property type="entry name" value="SAM-dependent_MTases_sf"/>
</dbReference>
<sequence length="154" mass="17274">MTHVLEHCADPALALRNVRALLAPGGGFYCEVPNCAALHFQTYAEISEMLDVPRHVHFFTGRSLRRLMEQAGFAIVEEVHHGHTRHFTPGWRAWENLAHRRLQERGGARHTPRRSLARDLALLARSAFAAPDRKYDCVGLFVRASVRAGTESPG</sequence>
<keyword evidence="1" id="KW-0489">Methyltransferase</keyword>